<organism evidence="1 2">
    <name type="scientific">Sporothrix schenckii 1099-18</name>
    <dbReference type="NCBI Taxonomy" id="1397361"/>
    <lineage>
        <taxon>Eukaryota</taxon>
        <taxon>Fungi</taxon>
        <taxon>Dikarya</taxon>
        <taxon>Ascomycota</taxon>
        <taxon>Pezizomycotina</taxon>
        <taxon>Sordariomycetes</taxon>
        <taxon>Sordariomycetidae</taxon>
        <taxon>Ophiostomatales</taxon>
        <taxon>Ophiostomataceae</taxon>
        <taxon>Sporothrix</taxon>
    </lineage>
</organism>
<dbReference type="EMBL" id="AXCR01000010">
    <property type="protein sequence ID" value="KJR82607.1"/>
    <property type="molecule type" value="Genomic_DNA"/>
</dbReference>
<accession>A0A0F2LYR1</accession>
<sequence>MARPFLAVKRTRPNQSVHAVRLNTEPEVNATTQRALSRCPGKRRADASRTCAGYEGFVLFKEEELPNVLKVPRAVWRWSAN</sequence>
<dbReference type="RefSeq" id="XP_016585283.1">
    <property type="nucleotide sequence ID" value="XM_016730637.1"/>
</dbReference>
<gene>
    <name evidence="1" type="ORF">SPSK_03804</name>
</gene>
<dbReference type="VEuPathDB" id="FungiDB:SPSK_03804"/>
<dbReference type="KEGG" id="ssck:SPSK_03804"/>
<name>A0A0F2LYR1_SPOSC</name>
<protein>
    <submittedName>
        <fullName evidence="1">Uncharacterized protein</fullName>
    </submittedName>
</protein>
<reference evidence="1 2" key="2">
    <citation type="journal article" date="2015" name="Eukaryot. Cell">
        <title>Asexual propagation of a virulent clone complex in a human and feline outbreak of sporotrichosis.</title>
        <authorList>
            <person name="Teixeira Mde M."/>
            <person name="Rodrigues A.M."/>
            <person name="Tsui C.K."/>
            <person name="de Almeida L.G."/>
            <person name="Van Diepeningen A.D."/>
            <person name="van den Ende B.G."/>
            <person name="Fernandes G.F."/>
            <person name="Kano R."/>
            <person name="Hamelin R.C."/>
            <person name="Lopes-Bezerra L.M."/>
            <person name="Vasconcelos A.T."/>
            <person name="de Hoog S."/>
            <person name="de Camargo Z.P."/>
            <person name="Felipe M.S."/>
        </authorList>
    </citation>
    <scope>NUCLEOTIDE SEQUENCE [LARGE SCALE GENOMIC DNA]</scope>
    <source>
        <strain evidence="1 2">1099-18</strain>
    </source>
</reference>
<reference evidence="1 2" key="1">
    <citation type="journal article" date="2014" name="BMC Genomics">
        <title>Comparative genomics of the major fungal agents of human and animal Sporotrichosis: Sporothrix schenckii and Sporothrix brasiliensis.</title>
        <authorList>
            <person name="Teixeira M.M."/>
            <person name="de Almeida L.G."/>
            <person name="Kubitschek-Barreira P."/>
            <person name="Alves F.L."/>
            <person name="Kioshima E.S."/>
            <person name="Abadio A.K."/>
            <person name="Fernandes L."/>
            <person name="Derengowski L.S."/>
            <person name="Ferreira K.S."/>
            <person name="Souza R.C."/>
            <person name="Ruiz J.C."/>
            <person name="de Andrade N.C."/>
            <person name="Paes H.C."/>
            <person name="Nicola A.M."/>
            <person name="Albuquerque P."/>
            <person name="Gerber A.L."/>
            <person name="Martins V.P."/>
            <person name="Peconick L.D."/>
            <person name="Neto A.V."/>
            <person name="Chaucanez C.B."/>
            <person name="Silva P.A."/>
            <person name="Cunha O.L."/>
            <person name="de Oliveira F.F."/>
            <person name="dos Santos T.C."/>
            <person name="Barros A.L."/>
            <person name="Soares M.A."/>
            <person name="de Oliveira L.M."/>
            <person name="Marini M.M."/>
            <person name="Villalobos-Duno H."/>
            <person name="Cunha M.M."/>
            <person name="de Hoog S."/>
            <person name="da Silveira J.F."/>
            <person name="Henrissat B."/>
            <person name="Nino-Vega G.A."/>
            <person name="Cisalpino P.S."/>
            <person name="Mora-Montes H.M."/>
            <person name="Almeida S.R."/>
            <person name="Stajich J.E."/>
            <person name="Lopes-Bezerra L.M."/>
            <person name="Vasconcelos A.T."/>
            <person name="Felipe M.S."/>
        </authorList>
    </citation>
    <scope>NUCLEOTIDE SEQUENCE [LARGE SCALE GENOMIC DNA]</scope>
    <source>
        <strain evidence="1 2">1099-18</strain>
    </source>
</reference>
<evidence type="ECO:0000313" key="2">
    <source>
        <dbReference type="Proteomes" id="UP000033710"/>
    </source>
</evidence>
<dbReference type="Proteomes" id="UP000033710">
    <property type="component" value="Unassembled WGS sequence"/>
</dbReference>
<dbReference type="GeneID" id="27665914"/>
<evidence type="ECO:0000313" key="1">
    <source>
        <dbReference type="EMBL" id="KJR82607.1"/>
    </source>
</evidence>
<comment type="caution">
    <text evidence="1">The sequence shown here is derived from an EMBL/GenBank/DDBJ whole genome shotgun (WGS) entry which is preliminary data.</text>
</comment>
<proteinExistence type="predicted"/>
<dbReference type="AlphaFoldDB" id="A0A0F2LYR1"/>